<dbReference type="Gene3D" id="3.40.50.2300">
    <property type="match status" value="1"/>
</dbReference>
<dbReference type="SUPFAM" id="SSF52172">
    <property type="entry name" value="CheY-like"/>
    <property type="match status" value="1"/>
</dbReference>
<evidence type="ECO:0000259" key="8">
    <source>
        <dbReference type="PROSITE" id="PS50112"/>
    </source>
</evidence>
<dbReference type="InterPro" id="IPR039420">
    <property type="entry name" value="WalR-like"/>
</dbReference>
<dbReference type="InParanoid" id="Q2FLZ2"/>
<dbReference type="KEGG" id="mhu:Mhun_1438"/>
<keyword evidence="2" id="KW-0902">Two-component regulatory system</keyword>
<dbReference type="PROSITE" id="PS50112">
    <property type="entry name" value="PAS"/>
    <property type="match status" value="1"/>
</dbReference>
<dbReference type="GO" id="GO:0000976">
    <property type="term" value="F:transcription cis-regulatory region binding"/>
    <property type="evidence" value="ECO:0007669"/>
    <property type="project" value="TreeGrafter"/>
</dbReference>
<dbReference type="NCBIfam" id="TIGR00229">
    <property type="entry name" value="sensory_box"/>
    <property type="match status" value="1"/>
</dbReference>
<dbReference type="SMART" id="SM00448">
    <property type="entry name" value="REC"/>
    <property type="match status" value="1"/>
</dbReference>
<dbReference type="eggNOG" id="arCOG02592">
    <property type="taxonomic scope" value="Archaea"/>
</dbReference>
<dbReference type="InterPro" id="IPR013656">
    <property type="entry name" value="PAS_4"/>
</dbReference>
<dbReference type="EMBL" id="CP000254">
    <property type="protein sequence ID" value="ABD41173.1"/>
    <property type="molecule type" value="Genomic_DNA"/>
</dbReference>
<feature type="domain" description="Response regulatory" evidence="7">
    <location>
        <begin position="7"/>
        <end position="124"/>
    </location>
</feature>
<sequence>MVPPDARLLIVDDDPAIREFLKNRLMMEGYEVSEAEDAEKALERLEEHPDTDLILLDVIMPGASGFDLLRTLKEDRRYCQIPVIMVTALGLVQDKELAFRLGAGDYLTKPFDTREMLARIGTHITLKKKNDAITHTNQVLSTILTTIPGIVYMKDADRKFLHVNHLFEEMCGICGDQIIGKTGDTLPDRKLAEAFNRSEELIFTHGIPFLENVEDISSKTGETKNIFFRRQPVRTPDGELNGLVGVGIDLTEQIQLRNILSDREAFLSTLMNSFPARIWAVDVNYHFTQQNMHHATRWGSLIGISVDEIETDSSVREEWKRRCDAALAGKIDCAVYPCGNKDKCRVLISWTVPIIEEDKKTGVLGISFELDEHTIQSIVLTNSECQGDEPAYI</sequence>
<evidence type="ECO:0000256" key="4">
    <source>
        <dbReference type="ARBA" id="ARBA00023125"/>
    </source>
</evidence>
<dbReference type="InterPro" id="IPR035965">
    <property type="entry name" value="PAS-like_dom_sf"/>
</dbReference>
<evidence type="ECO:0000313" key="10">
    <source>
        <dbReference type="EMBL" id="ABD41173.1"/>
    </source>
</evidence>
<keyword evidence="11" id="KW-1185">Reference proteome</keyword>
<evidence type="ECO:0000259" key="9">
    <source>
        <dbReference type="PROSITE" id="PS50113"/>
    </source>
</evidence>
<dbReference type="GO" id="GO:0006355">
    <property type="term" value="P:regulation of DNA-templated transcription"/>
    <property type="evidence" value="ECO:0007669"/>
    <property type="project" value="TreeGrafter"/>
</dbReference>
<feature type="modified residue" description="4-aspartylphosphate" evidence="6">
    <location>
        <position position="57"/>
    </location>
</feature>
<dbReference type="STRING" id="323259.Mhun_1438"/>
<feature type="domain" description="PAC" evidence="9">
    <location>
        <begin position="209"/>
        <end position="262"/>
    </location>
</feature>
<dbReference type="FunFam" id="3.40.50.2300:FF:000001">
    <property type="entry name" value="DNA-binding response regulator PhoB"/>
    <property type="match status" value="1"/>
</dbReference>
<dbReference type="PANTHER" id="PTHR48111">
    <property type="entry name" value="REGULATOR OF RPOS"/>
    <property type="match status" value="1"/>
</dbReference>
<evidence type="ECO:0000256" key="1">
    <source>
        <dbReference type="ARBA" id="ARBA00022553"/>
    </source>
</evidence>
<dbReference type="PROSITE" id="PS50113">
    <property type="entry name" value="PAC"/>
    <property type="match status" value="1"/>
</dbReference>
<dbReference type="InterPro" id="IPR001789">
    <property type="entry name" value="Sig_transdc_resp-reg_receiver"/>
</dbReference>
<evidence type="ECO:0000256" key="6">
    <source>
        <dbReference type="PROSITE-ProRule" id="PRU00169"/>
    </source>
</evidence>
<evidence type="ECO:0000256" key="5">
    <source>
        <dbReference type="ARBA" id="ARBA00023163"/>
    </source>
</evidence>
<dbReference type="GO" id="GO:0000156">
    <property type="term" value="F:phosphorelay response regulator activity"/>
    <property type="evidence" value="ECO:0007669"/>
    <property type="project" value="TreeGrafter"/>
</dbReference>
<dbReference type="InterPro" id="IPR000700">
    <property type="entry name" value="PAS-assoc_C"/>
</dbReference>
<feature type="domain" description="PAS" evidence="8">
    <location>
        <begin position="136"/>
        <end position="182"/>
    </location>
</feature>
<protein>
    <submittedName>
        <fullName evidence="10">PAS/PAC sensor protein</fullName>
    </submittedName>
</protein>
<keyword evidence="4" id="KW-0238">DNA-binding</keyword>
<dbReference type="CDD" id="cd00130">
    <property type="entry name" value="PAS"/>
    <property type="match status" value="1"/>
</dbReference>
<keyword evidence="5" id="KW-0804">Transcription</keyword>
<proteinExistence type="predicted"/>
<keyword evidence="1 6" id="KW-0597">Phosphoprotein</keyword>
<reference evidence="11" key="1">
    <citation type="journal article" date="2016" name="Stand. Genomic Sci.">
        <title>Complete genome sequence of Methanospirillum hungatei type strain JF1.</title>
        <authorList>
            <person name="Gunsalus R.P."/>
            <person name="Cook L.E."/>
            <person name="Crable B."/>
            <person name="Rohlin L."/>
            <person name="McDonald E."/>
            <person name="Mouttaki H."/>
            <person name="Sieber J.R."/>
            <person name="Poweleit N."/>
            <person name="Zhou H."/>
            <person name="Lapidus A.L."/>
            <person name="Daligault H.E."/>
            <person name="Land M."/>
            <person name="Gilna P."/>
            <person name="Ivanova N."/>
            <person name="Kyrpides N."/>
            <person name="Culley D.E."/>
            <person name="McInerney M.J."/>
        </authorList>
    </citation>
    <scope>NUCLEOTIDE SEQUENCE [LARGE SCALE GENOMIC DNA]</scope>
    <source>
        <strain evidence="11">ATCC 27890 / DSM 864 / NBRC 100397 / JF-1</strain>
    </source>
</reference>
<dbReference type="GO" id="GO:0005829">
    <property type="term" value="C:cytosol"/>
    <property type="evidence" value="ECO:0007669"/>
    <property type="project" value="TreeGrafter"/>
</dbReference>
<dbReference type="AlphaFoldDB" id="Q2FLZ2"/>
<dbReference type="GO" id="GO:0032993">
    <property type="term" value="C:protein-DNA complex"/>
    <property type="evidence" value="ECO:0007669"/>
    <property type="project" value="TreeGrafter"/>
</dbReference>
<organism evidence="10 11">
    <name type="scientific">Methanospirillum hungatei JF-1 (strain ATCC 27890 / DSM 864 / NBRC 100397 / JF-1)</name>
    <dbReference type="NCBI Taxonomy" id="323259"/>
    <lineage>
        <taxon>Archaea</taxon>
        <taxon>Methanobacteriati</taxon>
        <taxon>Methanobacteriota</taxon>
        <taxon>Stenosarchaea group</taxon>
        <taxon>Methanomicrobia</taxon>
        <taxon>Methanomicrobiales</taxon>
        <taxon>Methanospirillaceae</taxon>
        <taxon>Methanospirillum</taxon>
    </lineage>
</organism>
<dbReference type="SUPFAM" id="SSF55785">
    <property type="entry name" value="PYP-like sensor domain (PAS domain)"/>
    <property type="match status" value="2"/>
</dbReference>
<dbReference type="Gene3D" id="3.30.450.20">
    <property type="entry name" value="PAS domain"/>
    <property type="match status" value="1"/>
</dbReference>
<dbReference type="CDD" id="cd17574">
    <property type="entry name" value="REC_OmpR"/>
    <property type="match status" value="1"/>
</dbReference>
<evidence type="ECO:0000256" key="2">
    <source>
        <dbReference type="ARBA" id="ARBA00023012"/>
    </source>
</evidence>
<dbReference type="EnsemblBacteria" id="ABD41173">
    <property type="protein sequence ID" value="ABD41173"/>
    <property type="gene ID" value="Mhun_1438"/>
</dbReference>
<evidence type="ECO:0000313" key="11">
    <source>
        <dbReference type="Proteomes" id="UP000001941"/>
    </source>
</evidence>
<gene>
    <name evidence="10" type="ordered locus">Mhun_1438</name>
</gene>
<evidence type="ECO:0000256" key="3">
    <source>
        <dbReference type="ARBA" id="ARBA00023015"/>
    </source>
</evidence>
<evidence type="ECO:0000259" key="7">
    <source>
        <dbReference type="PROSITE" id="PS50110"/>
    </source>
</evidence>
<dbReference type="eggNOG" id="arCOG06919">
    <property type="taxonomic scope" value="Archaea"/>
</dbReference>
<dbReference type="InterPro" id="IPR011006">
    <property type="entry name" value="CheY-like_superfamily"/>
</dbReference>
<dbReference type="PANTHER" id="PTHR48111:SF21">
    <property type="entry name" value="DNA-BINDING DUAL MASTER TRANSCRIPTIONAL REGULATOR RPAA"/>
    <property type="match status" value="1"/>
</dbReference>
<accession>Q2FLZ2</accession>
<dbReference type="HOGENOM" id="CLU_701338_0_0_2"/>
<dbReference type="Proteomes" id="UP000001941">
    <property type="component" value="Chromosome"/>
</dbReference>
<dbReference type="InterPro" id="IPR000014">
    <property type="entry name" value="PAS"/>
</dbReference>
<name>Q2FLZ2_METHJ</name>
<dbReference type="Pfam" id="PF08448">
    <property type="entry name" value="PAS_4"/>
    <property type="match status" value="1"/>
</dbReference>
<dbReference type="Pfam" id="PF00072">
    <property type="entry name" value="Response_reg"/>
    <property type="match status" value="1"/>
</dbReference>
<dbReference type="PROSITE" id="PS50110">
    <property type="entry name" value="RESPONSE_REGULATORY"/>
    <property type="match status" value="1"/>
</dbReference>
<keyword evidence="3" id="KW-0805">Transcription regulation</keyword>